<dbReference type="AlphaFoldDB" id="A0ABC8U0W7"/>
<evidence type="ECO:0000313" key="2">
    <source>
        <dbReference type="EMBL" id="CAK9175412.1"/>
    </source>
</evidence>
<dbReference type="EMBL" id="CAUOFW020006613">
    <property type="protein sequence ID" value="CAK9175412.1"/>
    <property type="molecule type" value="Genomic_DNA"/>
</dbReference>
<reference evidence="2 3" key="1">
    <citation type="submission" date="2024-02" db="EMBL/GenBank/DDBJ databases">
        <authorList>
            <person name="Vignale AGUSTIN F."/>
            <person name="Sosa J E."/>
            <person name="Modenutti C."/>
        </authorList>
    </citation>
    <scope>NUCLEOTIDE SEQUENCE [LARGE SCALE GENOMIC DNA]</scope>
</reference>
<proteinExistence type="predicted"/>
<keyword evidence="3" id="KW-1185">Reference proteome</keyword>
<evidence type="ECO:0000313" key="3">
    <source>
        <dbReference type="Proteomes" id="UP001642360"/>
    </source>
</evidence>
<accession>A0ABC8U0W7</accession>
<name>A0ABC8U0W7_9AQUA</name>
<dbReference type="Proteomes" id="UP001642360">
    <property type="component" value="Unassembled WGS sequence"/>
</dbReference>
<dbReference type="PANTHER" id="PTHR35480:SF1">
    <property type="entry name" value="MATERNAL EFFECT EMBRYO ARREST 22"/>
    <property type="match status" value="1"/>
</dbReference>
<protein>
    <submittedName>
        <fullName evidence="2">Uncharacterized protein</fullName>
    </submittedName>
</protein>
<feature type="region of interest" description="Disordered" evidence="1">
    <location>
        <begin position="79"/>
        <end position="109"/>
    </location>
</feature>
<gene>
    <name evidence="2" type="ORF">ILEXP_LOCUS45214</name>
</gene>
<sequence>MAYEKERVRADNEKEERMKESVLRVSLEDEISVLKSEVLLLQQKNSVADNVDGETLLRLRVSELETELDKLKELQEKERIRADSEKKKADAEKKKANEARKNVKAEKARADEERRLADIERKRAEETRLQLESLKKEADEARSQLVLESIKFKEASKKLEAEKVNTIKERKRADLEMVQTEEQRKLAEMNGKKAMDEKCRADLLSQQMEQDGHMIEKLKEEISEFVSSRKLAGLPADLHREIQELVSSRSLVEPLVVAPDKNTSTEAAGKMKLLKKQLKFEKRQVKHAEKIAKLEMGRNIILQQELYRLKQEFVQFSKRLVVLDACFSCSDEGIDDMDKVSFPLIKALM</sequence>
<organism evidence="2 3">
    <name type="scientific">Ilex paraguariensis</name>
    <name type="common">yerba mate</name>
    <dbReference type="NCBI Taxonomy" id="185542"/>
    <lineage>
        <taxon>Eukaryota</taxon>
        <taxon>Viridiplantae</taxon>
        <taxon>Streptophyta</taxon>
        <taxon>Embryophyta</taxon>
        <taxon>Tracheophyta</taxon>
        <taxon>Spermatophyta</taxon>
        <taxon>Magnoliopsida</taxon>
        <taxon>eudicotyledons</taxon>
        <taxon>Gunneridae</taxon>
        <taxon>Pentapetalae</taxon>
        <taxon>asterids</taxon>
        <taxon>campanulids</taxon>
        <taxon>Aquifoliales</taxon>
        <taxon>Aquifoliaceae</taxon>
        <taxon>Ilex</taxon>
    </lineage>
</organism>
<comment type="caution">
    <text evidence="2">The sequence shown here is derived from an EMBL/GenBank/DDBJ whole genome shotgun (WGS) entry which is preliminary data.</text>
</comment>
<dbReference type="PANTHER" id="PTHR35480">
    <property type="entry name" value="MATERNAL EFFECT EMBRYO ARREST 22"/>
    <property type="match status" value="1"/>
</dbReference>
<evidence type="ECO:0000256" key="1">
    <source>
        <dbReference type="SAM" id="MobiDB-lite"/>
    </source>
</evidence>